<organism evidence="2 3">
    <name type="scientific">Dyadobacter koreensis</name>
    <dbReference type="NCBI Taxonomy" id="408657"/>
    <lineage>
        <taxon>Bacteria</taxon>
        <taxon>Pseudomonadati</taxon>
        <taxon>Bacteroidota</taxon>
        <taxon>Cytophagia</taxon>
        <taxon>Cytophagales</taxon>
        <taxon>Spirosomataceae</taxon>
        <taxon>Dyadobacter</taxon>
    </lineage>
</organism>
<dbReference type="Gene3D" id="2.40.128.20">
    <property type="match status" value="1"/>
</dbReference>
<evidence type="ECO:0000259" key="1">
    <source>
        <dbReference type="Pfam" id="PF22036"/>
    </source>
</evidence>
<dbReference type="InterPro" id="IPR012674">
    <property type="entry name" value="Calycin"/>
</dbReference>
<dbReference type="Pfam" id="PF22036">
    <property type="entry name" value="MoaF_like"/>
    <property type="match status" value="1"/>
</dbReference>
<dbReference type="OrthoDB" id="8441428at2"/>
<name>A0A1H6YLU1_9BACT</name>
<evidence type="ECO:0000313" key="2">
    <source>
        <dbReference type="EMBL" id="SEJ42293.1"/>
    </source>
</evidence>
<dbReference type="STRING" id="408657.SAMN04487995_4627"/>
<gene>
    <name evidence="2" type="ORF">SAMN04487995_4627</name>
</gene>
<accession>A0A1H6YLU1</accession>
<dbReference type="Proteomes" id="UP000199532">
    <property type="component" value="Unassembled WGS sequence"/>
</dbReference>
<sequence length="101" mass="11418">MDIIGKNFQVQFGETRAILTFQSETTLSFSIKEIEGKAVETSETVQVKLTELRPRLYLVTWKEKNGNTVSQVQDYELGVVYSNWTTPDGELKSLKGTLSKV</sequence>
<dbReference type="InterPro" id="IPR053892">
    <property type="entry name" value="MoaF-like"/>
</dbReference>
<proteinExistence type="predicted"/>
<dbReference type="AlphaFoldDB" id="A0A1H6YLU1"/>
<dbReference type="RefSeq" id="WP_090338627.1">
    <property type="nucleotide sequence ID" value="NZ_FNXY01000007.1"/>
</dbReference>
<feature type="domain" description="MoaF-like" evidence="1">
    <location>
        <begin position="4"/>
        <end position="98"/>
    </location>
</feature>
<protein>
    <recommendedName>
        <fullName evidence="1">MoaF-like domain-containing protein</fullName>
    </recommendedName>
</protein>
<reference evidence="2 3" key="1">
    <citation type="submission" date="2016-10" db="EMBL/GenBank/DDBJ databases">
        <authorList>
            <person name="de Groot N.N."/>
        </authorList>
    </citation>
    <scope>NUCLEOTIDE SEQUENCE [LARGE SCALE GENOMIC DNA]</scope>
    <source>
        <strain evidence="2 3">DSM 19938</strain>
    </source>
</reference>
<keyword evidence="3" id="KW-1185">Reference proteome</keyword>
<dbReference type="EMBL" id="FNXY01000007">
    <property type="protein sequence ID" value="SEJ42293.1"/>
    <property type="molecule type" value="Genomic_DNA"/>
</dbReference>
<evidence type="ECO:0000313" key="3">
    <source>
        <dbReference type="Proteomes" id="UP000199532"/>
    </source>
</evidence>